<evidence type="ECO:0000256" key="3">
    <source>
        <dbReference type="ARBA" id="ARBA00023319"/>
    </source>
</evidence>
<dbReference type="GO" id="GO:0005102">
    <property type="term" value="F:signaling receptor binding"/>
    <property type="evidence" value="ECO:0007669"/>
    <property type="project" value="TreeGrafter"/>
</dbReference>
<dbReference type="SUPFAM" id="SSF48726">
    <property type="entry name" value="Immunoglobulin"/>
    <property type="match status" value="1"/>
</dbReference>
<dbReference type="Ensembl" id="ENSECRT00000030792.1">
    <property type="protein sequence ID" value="ENSECRP00000030151.1"/>
    <property type="gene ID" value="ENSECRG00000020473.1"/>
</dbReference>
<feature type="domain" description="Ig-like" evidence="6">
    <location>
        <begin position="43"/>
        <end position="156"/>
    </location>
</feature>
<evidence type="ECO:0000259" key="6">
    <source>
        <dbReference type="PROSITE" id="PS50835"/>
    </source>
</evidence>
<evidence type="ECO:0000313" key="8">
    <source>
        <dbReference type="Proteomes" id="UP000694620"/>
    </source>
</evidence>
<dbReference type="InterPro" id="IPR003599">
    <property type="entry name" value="Ig_sub"/>
</dbReference>
<name>A0A8C4TBT3_ERPCA</name>
<accession>A0A8C4TBT3</accession>
<protein>
    <recommendedName>
        <fullName evidence="6">Ig-like domain-containing protein</fullName>
    </recommendedName>
</protein>
<dbReference type="Gene3D" id="2.60.40.10">
    <property type="entry name" value="Immunoglobulins"/>
    <property type="match status" value="1"/>
</dbReference>
<evidence type="ECO:0000256" key="5">
    <source>
        <dbReference type="SAM" id="SignalP"/>
    </source>
</evidence>
<keyword evidence="5" id="KW-0732">Signal</keyword>
<dbReference type="InterPro" id="IPR007110">
    <property type="entry name" value="Ig-like_dom"/>
</dbReference>
<evidence type="ECO:0000256" key="4">
    <source>
        <dbReference type="SAM" id="Phobius"/>
    </source>
</evidence>
<keyword evidence="3" id="KW-0393">Immunoglobulin domain</keyword>
<dbReference type="SMART" id="SM00406">
    <property type="entry name" value="IGv"/>
    <property type="match status" value="1"/>
</dbReference>
<dbReference type="GO" id="GO:0050852">
    <property type="term" value="P:T cell receptor signaling pathway"/>
    <property type="evidence" value="ECO:0007669"/>
    <property type="project" value="TreeGrafter"/>
</dbReference>
<keyword evidence="4" id="KW-0812">Transmembrane</keyword>
<keyword evidence="8" id="KW-1185">Reference proteome</keyword>
<sequence length="209" mass="24108">MKVQKRWSCIVFLLLHITQVTWTHGLTKHVLKLTRAFCGFFSERFQVVAPSSVVLAFAGEDVTLPTSLSPAISAQGFDVRWIRDDFDSPVLLYQNLQIRPERQIQSYKGRTTLFLEELLNGNVSLRLQDVRVSDSGVYRCFVDSRSWNEEAHITLTIEGDLVLFFCPFYVTLFYLVFMLFQKLMLPNPQTHNGSCPKTPLNKEFTTQTF</sequence>
<evidence type="ECO:0000256" key="2">
    <source>
        <dbReference type="ARBA" id="ARBA00023136"/>
    </source>
</evidence>
<dbReference type="PANTHER" id="PTHR24100:SF130">
    <property type="entry name" value="BUTYROPHILIN-LIKE PROTEIN 9"/>
    <property type="match status" value="1"/>
</dbReference>
<proteinExistence type="predicted"/>
<evidence type="ECO:0000256" key="1">
    <source>
        <dbReference type="ARBA" id="ARBA00004370"/>
    </source>
</evidence>
<evidence type="ECO:0000313" key="7">
    <source>
        <dbReference type="Ensembl" id="ENSECRP00000030151.1"/>
    </source>
</evidence>
<dbReference type="Pfam" id="PF07686">
    <property type="entry name" value="V-set"/>
    <property type="match status" value="1"/>
</dbReference>
<organism evidence="7 8">
    <name type="scientific">Erpetoichthys calabaricus</name>
    <name type="common">Rope fish</name>
    <name type="synonym">Calamoichthys calabaricus</name>
    <dbReference type="NCBI Taxonomy" id="27687"/>
    <lineage>
        <taxon>Eukaryota</taxon>
        <taxon>Metazoa</taxon>
        <taxon>Chordata</taxon>
        <taxon>Craniata</taxon>
        <taxon>Vertebrata</taxon>
        <taxon>Euteleostomi</taxon>
        <taxon>Actinopterygii</taxon>
        <taxon>Polypteriformes</taxon>
        <taxon>Polypteridae</taxon>
        <taxon>Erpetoichthys</taxon>
    </lineage>
</organism>
<feature type="chain" id="PRO_5034326723" description="Ig-like domain-containing protein" evidence="5">
    <location>
        <begin position="24"/>
        <end position="209"/>
    </location>
</feature>
<keyword evidence="2 4" id="KW-0472">Membrane</keyword>
<dbReference type="GeneTree" id="ENSGT01120000271914"/>
<dbReference type="SMART" id="SM00409">
    <property type="entry name" value="IG"/>
    <property type="match status" value="1"/>
</dbReference>
<dbReference type="GO" id="GO:0009897">
    <property type="term" value="C:external side of plasma membrane"/>
    <property type="evidence" value="ECO:0007669"/>
    <property type="project" value="TreeGrafter"/>
</dbReference>
<comment type="subcellular location">
    <subcellularLocation>
        <location evidence="1">Membrane</location>
    </subcellularLocation>
</comment>
<dbReference type="InterPro" id="IPR050504">
    <property type="entry name" value="IgSF_BTN/MOG"/>
</dbReference>
<reference evidence="7" key="1">
    <citation type="submission" date="2025-08" db="UniProtKB">
        <authorList>
            <consortium name="Ensembl"/>
        </authorList>
    </citation>
    <scope>IDENTIFICATION</scope>
</reference>
<dbReference type="FunFam" id="2.60.40.10:FF:000208">
    <property type="entry name" value="Butyrophilin subfamily 1 member A1"/>
    <property type="match status" value="1"/>
</dbReference>
<dbReference type="InterPro" id="IPR013783">
    <property type="entry name" value="Ig-like_fold"/>
</dbReference>
<dbReference type="AlphaFoldDB" id="A0A8C4TBT3"/>
<reference evidence="7" key="2">
    <citation type="submission" date="2025-09" db="UniProtKB">
        <authorList>
            <consortium name="Ensembl"/>
        </authorList>
    </citation>
    <scope>IDENTIFICATION</scope>
</reference>
<dbReference type="InterPro" id="IPR036179">
    <property type="entry name" value="Ig-like_dom_sf"/>
</dbReference>
<dbReference type="Proteomes" id="UP000694620">
    <property type="component" value="Unassembled WGS sequence"/>
</dbReference>
<feature type="signal peptide" evidence="5">
    <location>
        <begin position="1"/>
        <end position="23"/>
    </location>
</feature>
<keyword evidence="4" id="KW-1133">Transmembrane helix</keyword>
<dbReference type="PROSITE" id="PS50835">
    <property type="entry name" value="IG_LIKE"/>
    <property type="match status" value="1"/>
</dbReference>
<dbReference type="InterPro" id="IPR013106">
    <property type="entry name" value="Ig_V-set"/>
</dbReference>
<feature type="transmembrane region" description="Helical" evidence="4">
    <location>
        <begin position="161"/>
        <end position="180"/>
    </location>
</feature>
<dbReference type="GO" id="GO:0001817">
    <property type="term" value="P:regulation of cytokine production"/>
    <property type="evidence" value="ECO:0007669"/>
    <property type="project" value="TreeGrafter"/>
</dbReference>
<dbReference type="PANTHER" id="PTHR24100">
    <property type="entry name" value="BUTYROPHILIN"/>
    <property type="match status" value="1"/>
</dbReference>